<dbReference type="SUPFAM" id="SSF48113">
    <property type="entry name" value="Heme-dependent peroxidases"/>
    <property type="match status" value="1"/>
</dbReference>
<comment type="cofactor">
    <cofactor evidence="11">
        <name>heme b</name>
        <dbReference type="ChEBI" id="CHEBI:60344"/>
    </cofactor>
    <text evidence="11">Binds 1 heme b (iron(II)-protoporphyrin IX) group per subunit.</text>
</comment>
<keyword evidence="2 14" id="KW-0575">Peroxidase</keyword>
<dbReference type="Proteomes" id="UP000053477">
    <property type="component" value="Unassembled WGS sequence"/>
</dbReference>
<name>A0A0H2R109_9AGAM</name>
<dbReference type="PROSITE" id="PS00435">
    <property type="entry name" value="PEROXIDASE_1"/>
    <property type="match status" value="1"/>
</dbReference>
<evidence type="ECO:0000313" key="17">
    <source>
        <dbReference type="EMBL" id="KLO04962.1"/>
    </source>
</evidence>
<evidence type="ECO:0000256" key="11">
    <source>
        <dbReference type="PIRSR" id="PIRSR601621-2"/>
    </source>
</evidence>
<evidence type="ECO:0000256" key="8">
    <source>
        <dbReference type="ARBA" id="ARBA00023157"/>
    </source>
</evidence>
<dbReference type="PROSITE" id="PS50873">
    <property type="entry name" value="PEROXIDASE_4"/>
    <property type="match status" value="1"/>
</dbReference>
<evidence type="ECO:0000256" key="14">
    <source>
        <dbReference type="RuleBase" id="RU363051"/>
    </source>
</evidence>
<evidence type="ECO:0000313" key="18">
    <source>
        <dbReference type="Proteomes" id="UP000053477"/>
    </source>
</evidence>
<dbReference type="PRINTS" id="PR00462">
    <property type="entry name" value="LIGNINASE"/>
</dbReference>
<feature type="region of interest" description="Disordered" evidence="15">
    <location>
        <begin position="348"/>
        <end position="370"/>
    </location>
</feature>
<dbReference type="GO" id="GO:0000302">
    <property type="term" value="P:response to reactive oxygen species"/>
    <property type="evidence" value="ECO:0007669"/>
    <property type="project" value="TreeGrafter"/>
</dbReference>
<feature type="disulfide bond" evidence="13">
    <location>
        <begin position="272"/>
        <end position="338"/>
    </location>
</feature>
<dbReference type="PROSITE" id="PS00436">
    <property type="entry name" value="PEROXIDASE_2"/>
    <property type="match status" value="1"/>
</dbReference>
<evidence type="ECO:0000256" key="12">
    <source>
        <dbReference type="PIRSR" id="PIRSR601621-3"/>
    </source>
</evidence>
<dbReference type="AlphaFoldDB" id="A0A0H2R109"/>
<feature type="binding site" evidence="11">
    <location>
        <position position="215"/>
    </location>
    <ligand>
        <name>Ca(2+)</name>
        <dbReference type="ChEBI" id="CHEBI:29108"/>
        <label>2</label>
    </ligand>
</feature>
<organism evidence="17 18">
    <name type="scientific">Schizopora paradoxa</name>
    <dbReference type="NCBI Taxonomy" id="27342"/>
    <lineage>
        <taxon>Eukaryota</taxon>
        <taxon>Fungi</taxon>
        <taxon>Dikarya</taxon>
        <taxon>Basidiomycota</taxon>
        <taxon>Agaricomycotina</taxon>
        <taxon>Agaricomycetes</taxon>
        <taxon>Hymenochaetales</taxon>
        <taxon>Schizoporaceae</taxon>
        <taxon>Schizopora</taxon>
    </lineage>
</organism>
<feature type="binding site" evidence="11">
    <location>
        <position position="88"/>
    </location>
    <ligand>
        <name>Ca(2+)</name>
        <dbReference type="ChEBI" id="CHEBI:29108"/>
        <label>1</label>
    </ligand>
</feature>
<evidence type="ECO:0000256" key="3">
    <source>
        <dbReference type="ARBA" id="ARBA00022617"/>
    </source>
</evidence>
<feature type="binding site" evidence="11">
    <location>
        <position position="220"/>
    </location>
    <ligand>
        <name>Ca(2+)</name>
        <dbReference type="ChEBI" id="CHEBI:29108"/>
        <label>2</label>
    </ligand>
</feature>
<dbReference type="EMBL" id="KQ086393">
    <property type="protein sequence ID" value="KLO04962.1"/>
    <property type="molecule type" value="Genomic_DNA"/>
</dbReference>
<evidence type="ECO:0000256" key="2">
    <source>
        <dbReference type="ARBA" id="ARBA00022559"/>
    </source>
</evidence>
<comment type="similarity">
    <text evidence="1 14">Belongs to the peroxidase family. Ligninase subfamily.</text>
</comment>
<feature type="disulfide bond" evidence="13">
    <location>
        <begin position="57"/>
        <end position="140"/>
    </location>
</feature>
<evidence type="ECO:0000256" key="7">
    <source>
        <dbReference type="ARBA" id="ARBA00023004"/>
    </source>
</evidence>
<feature type="binding site" description="axial binding residue" evidence="11">
    <location>
        <position position="195"/>
    </location>
    <ligand>
        <name>heme b</name>
        <dbReference type="ChEBI" id="CHEBI:60344"/>
    </ligand>
    <ligandPart>
        <name>Fe</name>
        <dbReference type="ChEBI" id="CHEBI:18248"/>
    </ligandPart>
</feature>
<dbReference type="PANTHER" id="PTHR31356:SF66">
    <property type="entry name" value="CATALASE-PEROXIDASE"/>
    <property type="match status" value="1"/>
</dbReference>
<dbReference type="EC" id="1.11.1.-" evidence="14"/>
<protein>
    <recommendedName>
        <fullName evidence="14">Peroxidase</fullName>
        <ecNumber evidence="14">1.11.1.-</ecNumber>
    </recommendedName>
</protein>
<dbReference type="InterPro" id="IPR001621">
    <property type="entry name" value="Ligninase"/>
</dbReference>
<sequence>MNFKLSTSLLALALSVSAANYKRVSCPGGTHTASNAACCVFFSLADELQATKFDSECGEDAHEALRLTFHDAIGFSFMGGPSKGTGADGSIMLFDSIELQDHANDGVEDAINSLKPLLQNFSVTAGDLIQFAGAVAVSNCPGAPRLQFLAGRPNATFPAAAGLVPVPEENIDNIFARMEDAGFSPTELVSLLASHSVGRSDLRILNRTGVPFDTTPFTFDTQFFLEVLLKGNETLPPAPGEADAQVPNALAAQGEMRLQSDFAVAHAPQSACFWQSMVNNEAAIQQGFHDAMAKLAVVGQDTSKLIDCSEAVPIPPPAVNKPATFPAGTGPQLLQLSCNAPFPSLATDPGAPTTIPECPNGDTNIGDCPS</sequence>
<dbReference type="STRING" id="27342.A0A0H2R109"/>
<dbReference type="OrthoDB" id="2113341at2759"/>
<dbReference type="InterPro" id="IPR044831">
    <property type="entry name" value="Ccp1-like"/>
</dbReference>
<dbReference type="InterPro" id="IPR010255">
    <property type="entry name" value="Haem_peroxidase_sf"/>
</dbReference>
<dbReference type="Gene3D" id="1.10.420.10">
    <property type="entry name" value="Peroxidase, domain 2"/>
    <property type="match status" value="1"/>
</dbReference>
<evidence type="ECO:0000256" key="6">
    <source>
        <dbReference type="ARBA" id="ARBA00023002"/>
    </source>
</evidence>
<dbReference type="GO" id="GO:0046872">
    <property type="term" value="F:metal ion binding"/>
    <property type="evidence" value="ECO:0007669"/>
    <property type="project" value="UniProtKB-UniRule"/>
</dbReference>
<dbReference type="InterPro" id="IPR019794">
    <property type="entry name" value="Peroxidases_AS"/>
</dbReference>
<dbReference type="GO" id="GO:0034599">
    <property type="term" value="P:cellular response to oxidative stress"/>
    <property type="evidence" value="ECO:0007669"/>
    <property type="project" value="InterPro"/>
</dbReference>
<evidence type="ECO:0000256" key="15">
    <source>
        <dbReference type="SAM" id="MobiDB-lite"/>
    </source>
</evidence>
<keyword evidence="8 13" id="KW-1015">Disulfide bond</keyword>
<evidence type="ECO:0000256" key="13">
    <source>
        <dbReference type="PIRSR" id="PIRSR601621-4"/>
    </source>
</evidence>
<feature type="domain" description="Plant heme peroxidase family profile" evidence="16">
    <location>
        <begin position="65"/>
        <end position="342"/>
    </location>
</feature>
<comment type="cofactor">
    <cofactor evidence="11 14">
        <name>Ca(2+)</name>
        <dbReference type="ChEBI" id="CHEBI:29108"/>
    </cofactor>
    <text evidence="11 14">Binds 2 calcium ions per subunit.</text>
</comment>
<dbReference type="PANTHER" id="PTHR31356">
    <property type="entry name" value="THYLAKOID LUMENAL 29 KDA PROTEIN, CHLOROPLASTIC-RELATED"/>
    <property type="match status" value="1"/>
</dbReference>
<dbReference type="GO" id="GO:0042744">
    <property type="term" value="P:hydrogen peroxide catabolic process"/>
    <property type="evidence" value="ECO:0007669"/>
    <property type="project" value="TreeGrafter"/>
</dbReference>
<evidence type="ECO:0000256" key="1">
    <source>
        <dbReference type="ARBA" id="ARBA00006089"/>
    </source>
</evidence>
<evidence type="ECO:0000256" key="4">
    <source>
        <dbReference type="ARBA" id="ARBA00022723"/>
    </source>
</evidence>
<evidence type="ECO:0000259" key="16">
    <source>
        <dbReference type="PROSITE" id="PS50873"/>
    </source>
</evidence>
<feature type="disulfide bond" evidence="13">
    <location>
        <begin position="38"/>
        <end position="308"/>
    </location>
</feature>
<keyword evidence="11 14" id="KW-0106">Calcium</keyword>
<proteinExistence type="inferred from homology"/>
<evidence type="ECO:0000256" key="5">
    <source>
        <dbReference type="ARBA" id="ARBA00022729"/>
    </source>
</evidence>
<dbReference type="GO" id="GO:0004601">
    <property type="term" value="F:peroxidase activity"/>
    <property type="evidence" value="ECO:0007669"/>
    <property type="project" value="UniProtKB-KW"/>
</dbReference>
<keyword evidence="18" id="KW-1185">Reference proteome</keyword>
<reference evidence="17 18" key="1">
    <citation type="submission" date="2015-04" db="EMBL/GenBank/DDBJ databases">
        <title>Complete genome sequence of Schizopora paradoxa KUC8140, a cosmopolitan wood degrader in East Asia.</title>
        <authorList>
            <consortium name="DOE Joint Genome Institute"/>
            <person name="Min B."/>
            <person name="Park H."/>
            <person name="Jang Y."/>
            <person name="Kim J.-J."/>
            <person name="Kim K.H."/>
            <person name="Pangilinan J."/>
            <person name="Lipzen A."/>
            <person name="Riley R."/>
            <person name="Grigoriev I.V."/>
            <person name="Spatafora J.W."/>
            <person name="Choi I.-G."/>
        </authorList>
    </citation>
    <scope>NUCLEOTIDE SEQUENCE [LARGE SCALE GENOMIC DNA]</scope>
    <source>
        <strain evidence="17 18">KUC8140</strain>
    </source>
</reference>
<gene>
    <name evidence="17" type="ORF">SCHPADRAFT_947303</name>
</gene>
<dbReference type="GO" id="GO:0020037">
    <property type="term" value="F:heme binding"/>
    <property type="evidence" value="ECO:0007669"/>
    <property type="project" value="UniProtKB-UniRule"/>
</dbReference>
<keyword evidence="7 11" id="KW-0408">Iron</keyword>
<feature type="binding site" evidence="11">
    <location>
        <position position="86"/>
    </location>
    <ligand>
        <name>Ca(2+)</name>
        <dbReference type="ChEBI" id="CHEBI:29108"/>
        <label>1</label>
    </ligand>
</feature>
<dbReference type="Pfam" id="PF00141">
    <property type="entry name" value="peroxidase"/>
    <property type="match status" value="1"/>
</dbReference>
<feature type="signal peptide" evidence="14">
    <location>
        <begin position="1"/>
        <end position="18"/>
    </location>
</feature>
<dbReference type="InParanoid" id="A0A0H2R109"/>
<evidence type="ECO:0000256" key="9">
    <source>
        <dbReference type="ARBA" id="ARBA00023180"/>
    </source>
</evidence>
<evidence type="ECO:0000256" key="10">
    <source>
        <dbReference type="PIRSR" id="PIRSR601621-1"/>
    </source>
</evidence>
<keyword evidence="6 14" id="KW-0560">Oxidoreductase</keyword>
<feature type="binding site" evidence="11">
    <location>
        <position position="196"/>
    </location>
    <ligand>
        <name>Ca(2+)</name>
        <dbReference type="ChEBI" id="CHEBI:29108"/>
        <label>2</label>
    </ligand>
</feature>
<keyword evidence="3 11" id="KW-0349">Heme</keyword>
<dbReference type="Gene3D" id="1.10.520.10">
    <property type="match status" value="1"/>
</dbReference>
<dbReference type="InterPro" id="IPR019793">
    <property type="entry name" value="Peroxidases_heam-ligand_BS"/>
</dbReference>
<keyword evidence="4 11" id="KW-0479">Metal-binding</keyword>
<dbReference type="InterPro" id="IPR024589">
    <property type="entry name" value="Ligninase_C"/>
</dbReference>
<dbReference type="Pfam" id="PF11895">
    <property type="entry name" value="Peroxidase_ext"/>
    <property type="match status" value="1"/>
</dbReference>
<feature type="disulfide bond" evidence="13">
    <location>
        <begin position="26"/>
        <end position="39"/>
    </location>
</feature>
<feature type="site" description="Transition state stabilizer" evidence="12">
    <location>
        <position position="66"/>
    </location>
</feature>
<dbReference type="PRINTS" id="PR00458">
    <property type="entry name" value="PEROXIDASE"/>
</dbReference>
<feature type="binding site" evidence="11">
    <location>
        <position position="213"/>
    </location>
    <ligand>
        <name>Ca(2+)</name>
        <dbReference type="ChEBI" id="CHEBI:29108"/>
        <label>2</label>
    </ligand>
</feature>
<keyword evidence="9" id="KW-0325">Glycoprotein</keyword>
<keyword evidence="5 14" id="KW-0732">Signal</keyword>
<dbReference type="InterPro" id="IPR002016">
    <property type="entry name" value="Haem_peroxidase"/>
</dbReference>
<accession>A0A0H2R109</accession>
<feature type="active site" description="Proton acceptor" evidence="10">
    <location>
        <position position="70"/>
    </location>
</feature>
<feature type="binding site" evidence="11">
    <location>
        <position position="71"/>
    </location>
    <ligand>
        <name>Ca(2+)</name>
        <dbReference type="ChEBI" id="CHEBI:29108"/>
        <label>1</label>
    </ligand>
</feature>
<feature type="binding site" evidence="11">
    <location>
        <position position="90"/>
    </location>
    <ligand>
        <name>Ca(2+)</name>
        <dbReference type="ChEBI" id="CHEBI:29108"/>
        <label>1</label>
    </ligand>
</feature>
<feature type="chain" id="PRO_5006986861" description="Peroxidase" evidence="14">
    <location>
        <begin position="19"/>
        <end position="370"/>
    </location>
</feature>